<sequence length="48" mass="5288">MGVSLENADVYRNRVRVSKRVLYNAKELCAGQSLDGFATDIVFLAALL</sequence>
<organism evidence="1 2">
    <name type="scientific">Hoylesella loescheii DSM 19665 = JCM 12249 = ATCC 15930</name>
    <dbReference type="NCBI Taxonomy" id="1122985"/>
    <lineage>
        <taxon>Bacteria</taxon>
        <taxon>Pseudomonadati</taxon>
        <taxon>Bacteroidota</taxon>
        <taxon>Bacteroidia</taxon>
        <taxon>Bacteroidales</taxon>
        <taxon>Prevotellaceae</taxon>
        <taxon>Hoylesella</taxon>
    </lineage>
</organism>
<evidence type="ECO:0000313" key="2">
    <source>
        <dbReference type="Proteomes" id="UP000027442"/>
    </source>
</evidence>
<dbReference type="AlphaFoldDB" id="A0A069QVJ0"/>
<dbReference type="HOGENOM" id="CLU_3156280_0_0_10"/>
<proteinExistence type="predicted"/>
<dbReference type="Proteomes" id="UP000027442">
    <property type="component" value="Unassembled WGS sequence"/>
</dbReference>
<keyword evidence="2" id="KW-1185">Reference proteome</keyword>
<name>A0A069QVJ0_HOYLO</name>
<dbReference type="PATRIC" id="fig|1122985.7.peg.33"/>
<comment type="caution">
    <text evidence="1">The sequence shown here is derived from an EMBL/GenBank/DDBJ whole genome shotgun (WGS) entry which is preliminary data.</text>
</comment>
<accession>A0A069QVJ0</accession>
<evidence type="ECO:0000313" key="1">
    <source>
        <dbReference type="EMBL" id="KDR53871.1"/>
    </source>
</evidence>
<reference evidence="1 2" key="1">
    <citation type="submission" date="2013-08" db="EMBL/GenBank/DDBJ databases">
        <authorList>
            <person name="Weinstock G."/>
            <person name="Sodergren E."/>
            <person name="Wylie T."/>
            <person name="Fulton L."/>
            <person name="Fulton R."/>
            <person name="Fronick C."/>
            <person name="O'Laughlin M."/>
            <person name="Godfrey J."/>
            <person name="Miner T."/>
            <person name="Herter B."/>
            <person name="Appelbaum E."/>
            <person name="Cordes M."/>
            <person name="Lek S."/>
            <person name="Wollam A."/>
            <person name="Pepin K.H."/>
            <person name="Palsikar V.B."/>
            <person name="Mitreva M."/>
            <person name="Wilson R.K."/>
        </authorList>
    </citation>
    <scope>NUCLEOTIDE SEQUENCE [LARGE SCALE GENOMIC DNA]</scope>
    <source>
        <strain evidence="1 2">ATCC 15930</strain>
    </source>
</reference>
<dbReference type="EMBL" id="JNGW01000003">
    <property type="protein sequence ID" value="KDR53871.1"/>
    <property type="molecule type" value="Genomic_DNA"/>
</dbReference>
<gene>
    <name evidence="1" type="ORF">HMPREF1991_00030</name>
</gene>
<protein>
    <submittedName>
        <fullName evidence="1">Uncharacterized protein</fullName>
    </submittedName>
</protein>